<comment type="caution">
    <text evidence="2">The sequence shown here is derived from an EMBL/GenBank/DDBJ whole genome shotgun (WGS) entry which is preliminary data.</text>
</comment>
<evidence type="ECO:0008006" key="4">
    <source>
        <dbReference type="Google" id="ProtNLM"/>
    </source>
</evidence>
<gene>
    <name evidence="2" type="ORF">FSP39_025005</name>
</gene>
<evidence type="ECO:0000313" key="3">
    <source>
        <dbReference type="Proteomes" id="UP001186944"/>
    </source>
</evidence>
<protein>
    <recommendedName>
        <fullName evidence="4">SAM domain-containing protein</fullName>
    </recommendedName>
</protein>
<name>A0AA88YRN8_PINIB</name>
<dbReference type="PANTHER" id="PTHR14454">
    <property type="entry name" value="GRB2-ASSOCIATED AND REGULATOR OF MAPK PROTEIN FAMILY MEMBER"/>
    <property type="match status" value="1"/>
</dbReference>
<accession>A0AA88YRN8</accession>
<reference evidence="2" key="1">
    <citation type="submission" date="2019-08" db="EMBL/GenBank/DDBJ databases">
        <title>The improved chromosome-level genome for the pearl oyster Pinctada fucata martensii using PacBio sequencing and Hi-C.</title>
        <authorList>
            <person name="Zheng Z."/>
        </authorList>
    </citation>
    <scope>NUCLEOTIDE SEQUENCE</scope>
    <source>
        <strain evidence="2">ZZ-2019</strain>
        <tissue evidence="2">Adductor muscle</tissue>
    </source>
</reference>
<dbReference type="PANTHER" id="PTHR14454:SF11">
    <property type="entry name" value="SERRANO, ISOFORM F"/>
    <property type="match status" value="1"/>
</dbReference>
<keyword evidence="3" id="KW-1185">Reference proteome</keyword>
<evidence type="ECO:0000313" key="2">
    <source>
        <dbReference type="EMBL" id="KAK3104169.1"/>
    </source>
</evidence>
<proteinExistence type="predicted"/>
<dbReference type="EMBL" id="VSWD01000005">
    <property type="protein sequence ID" value="KAK3104169.1"/>
    <property type="molecule type" value="Genomic_DNA"/>
</dbReference>
<sequence>MSQSSDSLQIPRRSVHIYHSIDDLSLLQIDKVPSTTKRKTFSTLKEKFSRKTDKGRHVSISSPILNNESVIEKLMASPATKPKNETKNKKPPLPLRSSFRATHKELETQLSSSTEVISRPERDRELRIEEMISQFSINDVGNVLVELGLDKFVESFRKASIDGYTLTMLTKQILREEFGLKQYEAIKLRNFVRKGHIPK</sequence>
<dbReference type="Gene3D" id="1.10.150.50">
    <property type="entry name" value="Transcription Factor, Ets-1"/>
    <property type="match status" value="1"/>
</dbReference>
<dbReference type="Proteomes" id="UP001186944">
    <property type="component" value="Unassembled WGS sequence"/>
</dbReference>
<dbReference type="InterPro" id="IPR052281">
    <property type="entry name" value="GAREM"/>
</dbReference>
<organism evidence="2 3">
    <name type="scientific">Pinctada imbricata</name>
    <name type="common">Atlantic pearl-oyster</name>
    <name type="synonym">Pinctada martensii</name>
    <dbReference type="NCBI Taxonomy" id="66713"/>
    <lineage>
        <taxon>Eukaryota</taxon>
        <taxon>Metazoa</taxon>
        <taxon>Spiralia</taxon>
        <taxon>Lophotrochozoa</taxon>
        <taxon>Mollusca</taxon>
        <taxon>Bivalvia</taxon>
        <taxon>Autobranchia</taxon>
        <taxon>Pteriomorphia</taxon>
        <taxon>Pterioida</taxon>
        <taxon>Pterioidea</taxon>
        <taxon>Pteriidae</taxon>
        <taxon>Pinctada</taxon>
    </lineage>
</organism>
<dbReference type="AlphaFoldDB" id="A0AA88YRN8"/>
<feature type="region of interest" description="Disordered" evidence="1">
    <location>
        <begin position="76"/>
        <end position="98"/>
    </location>
</feature>
<dbReference type="SUPFAM" id="SSF47769">
    <property type="entry name" value="SAM/Pointed domain"/>
    <property type="match status" value="1"/>
</dbReference>
<evidence type="ECO:0000256" key="1">
    <source>
        <dbReference type="SAM" id="MobiDB-lite"/>
    </source>
</evidence>
<dbReference type="InterPro" id="IPR013761">
    <property type="entry name" value="SAM/pointed_sf"/>
</dbReference>